<comment type="caution">
    <text evidence="3">The sequence shown here is derived from an EMBL/GenBank/DDBJ whole genome shotgun (WGS) entry which is preliminary data.</text>
</comment>
<accession>A0A6I4TP22</accession>
<evidence type="ECO:0000313" key="3">
    <source>
        <dbReference type="EMBL" id="MXO97652.1"/>
    </source>
</evidence>
<dbReference type="Pfam" id="PF07811">
    <property type="entry name" value="TadE"/>
    <property type="match status" value="1"/>
</dbReference>
<organism evidence="3 4">
    <name type="scientific">Croceibacterium xixiisoli</name>
    <dbReference type="NCBI Taxonomy" id="1476466"/>
    <lineage>
        <taxon>Bacteria</taxon>
        <taxon>Pseudomonadati</taxon>
        <taxon>Pseudomonadota</taxon>
        <taxon>Alphaproteobacteria</taxon>
        <taxon>Sphingomonadales</taxon>
        <taxon>Erythrobacteraceae</taxon>
        <taxon>Croceibacterium</taxon>
    </lineage>
</organism>
<dbReference type="OrthoDB" id="7427721at2"/>
<gene>
    <name evidence="3" type="ORF">GRI97_01450</name>
</gene>
<evidence type="ECO:0000259" key="2">
    <source>
        <dbReference type="Pfam" id="PF07811"/>
    </source>
</evidence>
<keyword evidence="4" id="KW-1185">Reference proteome</keyword>
<keyword evidence="1" id="KW-0472">Membrane</keyword>
<evidence type="ECO:0000313" key="4">
    <source>
        <dbReference type="Proteomes" id="UP000469430"/>
    </source>
</evidence>
<dbReference type="InterPro" id="IPR012495">
    <property type="entry name" value="TadE-like_dom"/>
</dbReference>
<proteinExistence type="predicted"/>
<sequence length="190" mass="21162">MFRRLRRDTRGVSAVEFAMLAPVMIMLITGTIEAGHYMMVKTALEGAVNTAARDSVARMTLDEDARDTRMRARITDLMSPYQTAQGHSMSIATTVYKTVGDSYPEAFEDLNENGVYDEGEPFHDRNGNGVRDDSVPVAGRLGDVGDVVRFTVVYPIEPYFALMRPIFGERMDMRTSIVTRNEPEKGVATP</sequence>
<reference evidence="3 4" key="1">
    <citation type="submission" date="2019-12" db="EMBL/GenBank/DDBJ databases">
        <title>Genomic-based taxomic classification of the family Erythrobacteraceae.</title>
        <authorList>
            <person name="Xu L."/>
        </authorList>
    </citation>
    <scope>NUCLEOTIDE SEQUENCE [LARGE SCALE GENOMIC DNA]</scope>
    <source>
        <strain evidence="3 4">S36</strain>
    </source>
</reference>
<protein>
    <submittedName>
        <fullName evidence="3">Pilus assembly protein</fullName>
    </submittedName>
</protein>
<dbReference type="Proteomes" id="UP000469430">
    <property type="component" value="Unassembled WGS sequence"/>
</dbReference>
<name>A0A6I4TP22_9SPHN</name>
<keyword evidence="1" id="KW-0812">Transmembrane</keyword>
<feature type="transmembrane region" description="Helical" evidence="1">
    <location>
        <begin position="12"/>
        <end position="32"/>
    </location>
</feature>
<keyword evidence="1" id="KW-1133">Transmembrane helix</keyword>
<dbReference type="RefSeq" id="WP_161389369.1">
    <property type="nucleotide sequence ID" value="NZ_JBHSCP010000001.1"/>
</dbReference>
<feature type="domain" description="TadE-like" evidence="2">
    <location>
        <begin position="11"/>
        <end position="53"/>
    </location>
</feature>
<dbReference type="EMBL" id="WTYJ01000001">
    <property type="protein sequence ID" value="MXO97652.1"/>
    <property type="molecule type" value="Genomic_DNA"/>
</dbReference>
<evidence type="ECO:0000256" key="1">
    <source>
        <dbReference type="SAM" id="Phobius"/>
    </source>
</evidence>
<dbReference type="AlphaFoldDB" id="A0A6I4TP22"/>